<accession>A0ABP3ZGD6</accession>
<reference evidence="2" key="1">
    <citation type="journal article" date="2019" name="Int. J. Syst. Evol. Microbiol.">
        <title>The Global Catalogue of Microorganisms (GCM) 10K type strain sequencing project: providing services to taxonomists for standard genome sequencing and annotation.</title>
        <authorList>
            <consortium name="The Broad Institute Genomics Platform"/>
            <consortium name="The Broad Institute Genome Sequencing Center for Infectious Disease"/>
            <person name="Wu L."/>
            <person name="Ma J."/>
        </authorList>
    </citation>
    <scope>NUCLEOTIDE SEQUENCE [LARGE SCALE GENOMIC DNA]</scope>
    <source>
        <strain evidence="2">JCM 11117</strain>
    </source>
</reference>
<protein>
    <submittedName>
        <fullName evidence="1">Uncharacterized protein</fullName>
    </submittedName>
</protein>
<name>A0ABP3ZGD6_9PSEU</name>
<organism evidence="1 2">
    <name type="scientific">Pseudonocardia zijingensis</name>
    <dbReference type="NCBI Taxonomy" id="153376"/>
    <lineage>
        <taxon>Bacteria</taxon>
        <taxon>Bacillati</taxon>
        <taxon>Actinomycetota</taxon>
        <taxon>Actinomycetes</taxon>
        <taxon>Pseudonocardiales</taxon>
        <taxon>Pseudonocardiaceae</taxon>
        <taxon>Pseudonocardia</taxon>
    </lineage>
</organism>
<evidence type="ECO:0000313" key="2">
    <source>
        <dbReference type="Proteomes" id="UP001499967"/>
    </source>
</evidence>
<dbReference type="Proteomes" id="UP001499967">
    <property type="component" value="Unassembled WGS sequence"/>
</dbReference>
<sequence>MTAAAVLFPAPVPPTSQRTWRRRAGEVTVVIIPHAAGVHALTHQLAHSHTDCNRCAAYAGGV</sequence>
<evidence type="ECO:0000313" key="1">
    <source>
        <dbReference type="EMBL" id="GAA0920945.1"/>
    </source>
</evidence>
<proteinExistence type="predicted"/>
<dbReference type="EMBL" id="BAAAHP010000009">
    <property type="protein sequence ID" value="GAA0920945.1"/>
    <property type="molecule type" value="Genomic_DNA"/>
</dbReference>
<gene>
    <name evidence="1" type="ORF">GCM10009559_03780</name>
</gene>
<comment type="caution">
    <text evidence="1">The sequence shown here is derived from an EMBL/GenBank/DDBJ whole genome shotgun (WGS) entry which is preliminary data.</text>
</comment>
<keyword evidence="2" id="KW-1185">Reference proteome</keyword>